<keyword evidence="4" id="KW-1185">Reference proteome</keyword>
<dbReference type="InParanoid" id="A8NFK2"/>
<dbReference type="Pfam" id="PF02338">
    <property type="entry name" value="OTU"/>
    <property type="match status" value="1"/>
</dbReference>
<evidence type="ECO:0000313" key="4">
    <source>
        <dbReference type="Proteomes" id="UP000001861"/>
    </source>
</evidence>
<dbReference type="PROSITE" id="PS50802">
    <property type="entry name" value="OTU"/>
    <property type="match status" value="1"/>
</dbReference>
<dbReference type="GO" id="GO:0016579">
    <property type="term" value="P:protein deubiquitination"/>
    <property type="evidence" value="ECO:0007669"/>
    <property type="project" value="TreeGrafter"/>
</dbReference>
<dbReference type="SUPFAM" id="SSF54001">
    <property type="entry name" value="Cysteine proteinases"/>
    <property type="match status" value="1"/>
</dbReference>
<feature type="region of interest" description="Disordered" evidence="1">
    <location>
        <begin position="87"/>
        <end position="109"/>
    </location>
</feature>
<evidence type="ECO:0000256" key="1">
    <source>
        <dbReference type="SAM" id="MobiDB-lite"/>
    </source>
</evidence>
<feature type="compositionally biased region" description="Polar residues" evidence="1">
    <location>
        <begin position="94"/>
        <end position="103"/>
    </location>
</feature>
<reference evidence="3 4" key="1">
    <citation type="journal article" date="2010" name="Proc. Natl. Acad. Sci. U.S.A.">
        <title>Insights into evolution of multicellular fungi from the assembled chromosomes of the mushroom Coprinopsis cinerea (Coprinus cinereus).</title>
        <authorList>
            <person name="Stajich J.E."/>
            <person name="Wilke S.K."/>
            <person name="Ahren D."/>
            <person name="Au C.H."/>
            <person name="Birren B.W."/>
            <person name="Borodovsky M."/>
            <person name="Burns C."/>
            <person name="Canback B."/>
            <person name="Casselton L.A."/>
            <person name="Cheng C.K."/>
            <person name="Deng J."/>
            <person name="Dietrich F.S."/>
            <person name="Fargo D.C."/>
            <person name="Farman M.L."/>
            <person name="Gathman A.C."/>
            <person name="Goldberg J."/>
            <person name="Guigo R."/>
            <person name="Hoegger P.J."/>
            <person name="Hooker J.B."/>
            <person name="Huggins A."/>
            <person name="James T.Y."/>
            <person name="Kamada T."/>
            <person name="Kilaru S."/>
            <person name="Kodira C."/>
            <person name="Kues U."/>
            <person name="Kupfer D."/>
            <person name="Kwan H.S."/>
            <person name="Lomsadze A."/>
            <person name="Li W."/>
            <person name="Lilly W.W."/>
            <person name="Ma L.J."/>
            <person name="Mackey A.J."/>
            <person name="Manning G."/>
            <person name="Martin F."/>
            <person name="Muraguchi H."/>
            <person name="Natvig D.O."/>
            <person name="Palmerini H."/>
            <person name="Ramesh M.A."/>
            <person name="Rehmeyer C.J."/>
            <person name="Roe B.A."/>
            <person name="Shenoy N."/>
            <person name="Stanke M."/>
            <person name="Ter-Hovhannisyan V."/>
            <person name="Tunlid A."/>
            <person name="Velagapudi R."/>
            <person name="Vision T.J."/>
            <person name="Zeng Q."/>
            <person name="Zolan M.E."/>
            <person name="Pukkila P.J."/>
        </authorList>
    </citation>
    <scope>NUCLEOTIDE SEQUENCE [LARGE SCALE GENOMIC DNA]</scope>
    <source>
        <strain evidence="4">Okayama-7 / 130 / ATCC MYA-4618 / FGSC 9003</strain>
    </source>
</reference>
<dbReference type="PANTHER" id="PTHR12419:SF10">
    <property type="entry name" value="DEUBIQUITINASE OTUD6B"/>
    <property type="match status" value="1"/>
</dbReference>
<protein>
    <submittedName>
        <fullName evidence="3">Otu2p</fullName>
    </submittedName>
</protein>
<dbReference type="AlphaFoldDB" id="A8NFK2"/>
<proteinExistence type="predicted"/>
<feature type="domain" description="OTU" evidence="2">
    <location>
        <begin position="124"/>
        <end position="274"/>
    </location>
</feature>
<evidence type="ECO:0000259" key="2">
    <source>
        <dbReference type="PROSITE" id="PS50802"/>
    </source>
</evidence>
<gene>
    <name evidence="3" type="ORF">CC1G_04285</name>
</gene>
<dbReference type="EMBL" id="AACS02000002">
    <property type="protein sequence ID" value="EAU88579.1"/>
    <property type="molecule type" value="Genomic_DNA"/>
</dbReference>
<sequence length="276" mass="30705">MAGNKKNKSKKTASRLPTPPPIVNDDEVDLMNDLLDQLDARDQSVQIESAKVLNEMNLKEQAEQLEVTSKKSSAKDRFKARQARKAAALAESFSPDNPATQAQLEKEARQEEEDIDRICKELNVRIHEVNPDGHCLFSAVADQLHLIGILPESHSNYAVTRAAAADYLQAHPVDFLPFLPASDDLTTTGLMTPEQYASYCDTVRNTAFWGGEPEILALSRAFNVPIHVVQGGKPPIVVHEPQDPAYNIPSRVVRVSYHKRMYGLGEHYNSLRPANQ</sequence>
<dbReference type="STRING" id="240176.A8NFK2"/>
<dbReference type="RefSeq" id="XP_001833306.1">
    <property type="nucleotide sequence ID" value="XM_001833254.1"/>
</dbReference>
<dbReference type="FunCoup" id="A8NFK2">
    <property type="interactions" value="361"/>
</dbReference>
<dbReference type="KEGG" id="cci:CC1G_04285"/>
<dbReference type="Proteomes" id="UP000001861">
    <property type="component" value="Unassembled WGS sequence"/>
</dbReference>
<dbReference type="InterPro" id="IPR050704">
    <property type="entry name" value="Peptidase_C85-like"/>
</dbReference>
<feature type="region of interest" description="Disordered" evidence="1">
    <location>
        <begin position="1"/>
        <end position="26"/>
    </location>
</feature>
<organism evidence="3 4">
    <name type="scientific">Coprinopsis cinerea (strain Okayama-7 / 130 / ATCC MYA-4618 / FGSC 9003)</name>
    <name type="common">Inky cap fungus</name>
    <name type="synonym">Hormographiella aspergillata</name>
    <dbReference type="NCBI Taxonomy" id="240176"/>
    <lineage>
        <taxon>Eukaryota</taxon>
        <taxon>Fungi</taxon>
        <taxon>Dikarya</taxon>
        <taxon>Basidiomycota</taxon>
        <taxon>Agaricomycotina</taxon>
        <taxon>Agaricomycetes</taxon>
        <taxon>Agaricomycetidae</taxon>
        <taxon>Agaricales</taxon>
        <taxon>Agaricineae</taxon>
        <taxon>Psathyrellaceae</taxon>
        <taxon>Coprinopsis</taxon>
    </lineage>
</organism>
<accession>A8NFK2</accession>
<dbReference type="InterPro" id="IPR038765">
    <property type="entry name" value="Papain-like_cys_pep_sf"/>
</dbReference>
<dbReference type="InterPro" id="IPR003323">
    <property type="entry name" value="OTU_dom"/>
</dbReference>
<dbReference type="PANTHER" id="PTHR12419">
    <property type="entry name" value="OTU DOMAIN CONTAINING PROTEIN"/>
    <property type="match status" value="1"/>
</dbReference>
<dbReference type="OrthoDB" id="415023at2759"/>
<evidence type="ECO:0000313" key="3">
    <source>
        <dbReference type="EMBL" id="EAU88579.1"/>
    </source>
</evidence>
<feature type="compositionally biased region" description="Basic residues" evidence="1">
    <location>
        <begin position="1"/>
        <end position="13"/>
    </location>
</feature>
<dbReference type="Gene3D" id="3.90.70.80">
    <property type="match status" value="1"/>
</dbReference>
<comment type="caution">
    <text evidence="3">The sequence shown here is derived from an EMBL/GenBank/DDBJ whole genome shotgun (WGS) entry which is preliminary data.</text>
</comment>
<dbReference type="CDD" id="cd22748">
    <property type="entry name" value="OTU_OTUD6-like"/>
    <property type="match status" value="1"/>
</dbReference>
<dbReference type="GO" id="GO:0004843">
    <property type="term" value="F:cysteine-type deubiquitinase activity"/>
    <property type="evidence" value="ECO:0007669"/>
    <property type="project" value="TreeGrafter"/>
</dbReference>
<name>A8NFK2_COPC7</name>
<dbReference type="OMA" id="YELGAHY"/>
<dbReference type="GeneID" id="6009802"/>
<dbReference type="eggNOG" id="KOG2606">
    <property type="taxonomic scope" value="Eukaryota"/>
</dbReference>
<dbReference type="VEuPathDB" id="FungiDB:CC1G_04285"/>